<name>A0A2C5WZZ4_9PEZI</name>
<accession>A0A2C5WZZ4</accession>
<comment type="caution">
    <text evidence="1">The sequence shown here is derived from an EMBL/GenBank/DDBJ whole genome shotgun (WGS) entry which is preliminary data.</text>
</comment>
<evidence type="ECO:0000313" key="1">
    <source>
        <dbReference type="EMBL" id="PHH53148.1"/>
    </source>
</evidence>
<dbReference type="Proteomes" id="UP000222788">
    <property type="component" value="Unassembled WGS sequence"/>
</dbReference>
<dbReference type="AlphaFoldDB" id="A0A2C5WZZ4"/>
<sequence length="63" mass="7052">MYKGPSVPILHPLRGKTKTACISFSFTYFDLQRSTTARVAVAQFIELCMNNGDKNRLDAISLD</sequence>
<proteinExistence type="predicted"/>
<protein>
    <submittedName>
        <fullName evidence="1">Uncharacterized protein</fullName>
    </submittedName>
</protein>
<keyword evidence="2" id="KW-1185">Reference proteome</keyword>
<gene>
    <name evidence="1" type="ORF">CFIMG_000701RAa</name>
</gene>
<organism evidence="1 2">
    <name type="scientific">Ceratocystis fimbriata CBS 114723</name>
    <dbReference type="NCBI Taxonomy" id="1035309"/>
    <lineage>
        <taxon>Eukaryota</taxon>
        <taxon>Fungi</taxon>
        <taxon>Dikarya</taxon>
        <taxon>Ascomycota</taxon>
        <taxon>Pezizomycotina</taxon>
        <taxon>Sordariomycetes</taxon>
        <taxon>Hypocreomycetidae</taxon>
        <taxon>Microascales</taxon>
        <taxon>Ceratocystidaceae</taxon>
        <taxon>Ceratocystis</taxon>
    </lineage>
</organism>
<dbReference type="EMBL" id="APWK03000049">
    <property type="protein sequence ID" value="PHH53148.1"/>
    <property type="molecule type" value="Genomic_DNA"/>
</dbReference>
<evidence type="ECO:0000313" key="2">
    <source>
        <dbReference type="Proteomes" id="UP000222788"/>
    </source>
</evidence>
<reference evidence="1 2" key="1">
    <citation type="journal article" date="2013" name="Fungal Biol.">
        <title>Analysis of microsatellite markers in the genome of the plant pathogen Ceratocystis fimbriata.</title>
        <authorList>
            <person name="Simpson M.C."/>
            <person name="Wilken P.M."/>
            <person name="Coetzee M.P."/>
            <person name="Wingfield M.J."/>
            <person name="Wingfield B.D."/>
        </authorList>
    </citation>
    <scope>NUCLEOTIDE SEQUENCE [LARGE SCALE GENOMIC DNA]</scope>
    <source>
        <strain evidence="1 2">CBS 114723</strain>
    </source>
</reference>
<reference evidence="1 2" key="2">
    <citation type="journal article" date="2013" name="IMA Fungus">
        <title>IMA Genome-F 1: Ceratocystis fimbriata: Draft nuclear genome sequence for the plant pathogen, Ceratocystis fimbriata.</title>
        <authorList>
            <person name="Wilken P.M."/>
            <person name="Steenkamp E.T."/>
            <person name="Wingfield M.J."/>
            <person name="de Beer Z.W."/>
            <person name="Wingfield B.D."/>
        </authorList>
    </citation>
    <scope>NUCLEOTIDE SEQUENCE [LARGE SCALE GENOMIC DNA]</scope>
    <source>
        <strain evidence="1 2">CBS 114723</strain>
    </source>
</reference>